<reference evidence="7" key="2">
    <citation type="submission" date="2023-04" db="EMBL/GenBank/DDBJ databases">
        <authorList>
            <person name="Bruccoleri R.E."/>
            <person name="Oakeley E.J."/>
            <person name="Faust A.-M."/>
            <person name="Dessus-Babus S."/>
            <person name="Altorfer M."/>
            <person name="Burckhardt D."/>
            <person name="Oertli M."/>
            <person name="Naumann U."/>
            <person name="Petersen F."/>
            <person name="Wong J."/>
        </authorList>
    </citation>
    <scope>NUCLEOTIDE SEQUENCE</scope>
    <source>
        <strain evidence="7">GSM-AAB239-AS_SAM_17_03QT</strain>
        <tissue evidence="7">Leaf</tissue>
    </source>
</reference>
<dbReference type="InterPro" id="IPR000109">
    <property type="entry name" value="POT_fam"/>
</dbReference>
<dbReference type="AlphaFoldDB" id="A0AAX6GQX6"/>
<gene>
    <name evidence="7" type="ORF">M6B38_351835</name>
</gene>
<accession>A0AAX6GQX6</accession>
<evidence type="ECO:0000256" key="4">
    <source>
        <dbReference type="ARBA" id="ARBA00022989"/>
    </source>
</evidence>
<comment type="similarity">
    <text evidence="2">Belongs to the major facilitator superfamily. Proton-dependent oligopeptide transporter (POT/PTR) (TC 2.A.17) family.</text>
</comment>
<comment type="subcellular location">
    <subcellularLocation>
        <location evidence="1">Membrane</location>
        <topology evidence="1">Multi-pass membrane protein</topology>
    </subcellularLocation>
</comment>
<feature type="transmembrane region" description="Helical" evidence="6">
    <location>
        <begin position="436"/>
        <end position="453"/>
    </location>
</feature>
<evidence type="ECO:0000256" key="2">
    <source>
        <dbReference type="ARBA" id="ARBA00005982"/>
    </source>
</evidence>
<protein>
    <submittedName>
        <fullName evidence="7">Protein NRT1/ PTR FAMILY 4.5-like</fullName>
    </submittedName>
</protein>
<feature type="transmembrane region" description="Helical" evidence="6">
    <location>
        <begin position="490"/>
        <end position="510"/>
    </location>
</feature>
<feature type="transmembrane region" description="Helical" evidence="6">
    <location>
        <begin position="216"/>
        <end position="238"/>
    </location>
</feature>
<feature type="transmembrane region" description="Helical" evidence="6">
    <location>
        <begin position="403"/>
        <end position="424"/>
    </location>
</feature>
<feature type="transmembrane region" description="Helical" evidence="6">
    <location>
        <begin position="188"/>
        <end position="210"/>
    </location>
</feature>
<dbReference type="PANTHER" id="PTHR11654">
    <property type="entry name" value="OLIGOPEPTIDE TRANSPORTER-RELATED"/>
    <property type="match status" value="1"/>
</dbReference>
<proteinExistence type="inferred from homology"/>
<evidence type="ECO:0000313" key="7">
    <source>
        <dbReference type="EMBL" id="KAJ6830984.1"/>
    </source>
</evidence>
<organism evidence="7 8">
    <name type="scientific">Iris pallida</name>
    <name type="common">Sweet iris</name>
    <dbReference type="NCBI Taxonomy" id="29817"/>
    <lineage>
        <taxon>Eukaryota</taxon>
        <taxon>Viridiplantae</taxon>
        <taxon>Streptophyta</taxon>
        <taxon>Embryophyta</taxon>
        <taxon>Tracheophyta</taxon>
        <taxon>Spermatophyta</taxon>
        <taxon>Magnoliopsida</taxon>
        <taxon>Liliopsida</taxon>
        <taxon>Asparagales</taxon>
        <taxon>Iridaceae</taxon>
        <taxon>Iridoideae</taxon>
        <taxon>Irideae</taxon>
        <taxon>Iris</taxon>
    </lineage>
</organism>
<dbReference type="GO" id="GO:0022857">
    <property type="term" value="F:transmembrane transporter activity"/>
    <property type="evidence" value="ECO:0007669"/>
    <property type="project" value="InterPro"/>
</dbReference>
<reference evidence="7" key="1">
    <citation type="journal article" date="2023" name="GigaByte">
        <title>Genome assembly of the bearded iris, Iris pallida Lam.</title>
        <authorList>
            <person name="Bruccoleri R.E."/>
            <person name="Oakeley E.J."/>
            <person name="Faust A.M.E."/>
            <person name="Altorfer M."/>
            <person name="Dessus-Babus S."/>
            <person name="Burckhardt D."/>
            <person name="Oertli M."/>
            <person name="Naumann U."/>
            <person name="Petersen F."/>
            <person name="Wong J."/>
        </authorList>
    </citation>
    <scope>NUCLEOTIDE SEQUENCE</scope>
    <source>
        <strain evidence="7">GSM-AAB239-AS_SAM_17_03QT</strain>
    </source>
</reference>
<feature type="transmembrane region" description="Helical" evidence="6">
    <location>
        <begin position="71"/>
        <end position="90"/>
    </location>
</feature>
<feature type="transmembrane region" description="Helical" evidence="6">
    <location>
        <begin position="33"/>
        <end position="59"/>
    </location>
</feature>
<keyword evidence="3 6" id="KW-0812">Transmembrane</keyword>
<sequence length="580" mass="63875">MAPVVDTTLVPGKVDWKGKPARKNKHGGALNSWFIIALFAADSFATLALAVNIVTYFSNVMYFQLTEASDVLTNYLGTSYVVAIVAAYISDAYLSRYKVILVSALLEILGFVLLTVQAKSSKFKPVPCDVYVDPASCVKVHGRNSSFLYASIYLIAVGTAGLKVCVAAHGADQFDGEDPREAKQRSSYFNWLFLGMGAGSTASLILVSWLQTDVGWGWGFGLSAIGSFVGTVIFVVGIPRYRVHAVPFSDPISPILKVFVSAVINSNHSLPSNSKELYEIDSHGDSDKQVEFLPHTDHFRFLDKAAIRGARTSCRVTHVESAKILLGMIPIFLTVLVMELCFVEFVSYSITQGLTMDPRIGKIKATATPFLPFLFTVLLVPVYDRLFVPLARRLTGLPAGVTPLQRVGAGVVFSILALAAGAVLEVRRKKVAEDRDMVDAFLVLQVLPISFFWLSVQYFFYALSQVFAFVGLLEFFYSEAPRALRASATYLLWFSVGLGYFLSNAVVGWVNDATKNNTATGGWLVGFNLNRNHLNYFYWMLAVLSFANFLCFVFFAMCYKYRSKTPARVTDDGAVDQNAV</sequence>
<dbReference type="Gene3D" id="1.20.1250.20">
    <property type="entry name" value="MFS general substrate transporter like domains"/>
    <property type="match status" value="1"/>
</dbReference>
<evidence type="ECO:0000256" key="5">
    <source>
        <dbReference type="ARBA" id="ARBA00023136"/>
    </source>
</evidence>
<keyword evidence="5 6" id="KW-0472">Membrane</keyword>
<feature type="transmembrane region" description="Helical" evidence="6">
    <location>
        <begin position="324"/>
        <end position="351"/>
    </location>
</feature>
<dbReference type="SUPFAM" id="SSF103473">
    <property type="entry name" value="MFS general substrate transporter"/>
    <property type="match status" value="1"/>
</dbReference>
<evidence type="ECO:0000256" key="1">
    <source>
        <dbReference type="ARBA" id="ARBA00004141"/>
    </source>
</evidence>
<dbReference type="EMBL" id="JANAVB010017194">
    <property type="protein sequence ID" value="KAJ6830984.1"/>
    <property type="molecule type" value="Genomic_DNA"/>
</dbReference>
<comment type="caution">
    <text evidence="7">The sequence shown here is derived from an EMBL/GenBank/DDBJ whole genome shotgun (WGS) entry which is preliminary data.</text>
</comment>
<dbReference type="GO" id="GO:0016020">
    <property type="term" value="C:membrane"/>
    <property type="evidence" value="ECO:0007669"/>
    <property type="project" value="UniProtKB-SubCell"/>
</dbReference>
<evidence type="ECO:0000256" key="6">
    <source>
        <dbReference type="SAM" id="Phobius"/>
    </source>
</evidence>
<name>A0AAX6GQX6_IRIPA</name>
<evidence type="ECO:0000313" key="8">
    <source>
        <dbReference type="Proteomes" id="UP001140949"/>
    </source>
</evidence>
<feature type="transmembrane region" description="Helical" evidence="6">
    <location>
        <begin position="363"/>
        <end position="383"/>
    </location>
</feature>
<feature type="transmembrane region" description="Helical" evidence="6">
    <location>
        <begin position="96"/>
        <end position="116"/>
    </location>
</feature>
<dbReference type="Proteomes" id="UP001140949">
    <property type="component" value="Unassembled WGS sequence"/>
</dbReference>
<feature type="transmembrane region" description="Helical" evidence="6">
    <location>
        <begin position="536"/>
        <end position="559"/>
    </location>
</feature>
<keyword evidence="8" id="KW-1185">Reference proteome</keyword>
<evidence type="ECO:0000256" key="3">
    <source>
        <dbReference type="ARBA" id="ARBA00022692"/>
    </source>
</evidence>
<dbReference type="InterPro" id="IPR036259">
    <property type="entry name" value="MFS_trans_sf"/>
</dbReference>
<keyword evidence="4 6" id="KW-1133">Transmembrane helix</keyword>
<dbReference type="Pfam" id="PF00854">
    <property type="entry name" value="PTR2"/>
    <property type="match status" value="1"/>
</dbReference>